<keyword evidence="2" id="KW-1185">Reference proteome</keyword>
<proteinExistence type="predicted"/>
<dbReference type="AlphaFoldDB" id="A0A259TZI1"/>
<gene>
    <name evidence="1" type="ORF">BSZ36_09475</name>
</gene>
<name>A0A259TZI1_9BACT</name>
<dbReference type="EMBL" id="MQWB01000001">
    <property type="protein sequence ID" value="OZC03183.1"/>
    <property type="molecule type" value="Genomic_DNA"/>
</dbReference>
<organism evidence="1 2">
    <name type="scientific">Rubricoccus marinus</name>
    <dbReference type="NCBI Taxonomy" id="716817"/>
    <lineage>
        <taxon>Bacteria</taxon>
        <taxon>Pseudomonadati</taxon>
        <taxon>Rhodothermota</taxon>
        <taxon>Rhodothermia</taxon>
        <taxon>Rhodothermales</taxon>
        <taxon>Rubricoccaceae</taxon>
        <taxon>Rubricoccus</taxon>
    </lineage>
</organism>
<sequence length="68" mass="7678">MPQFEVETATGKSQILRARNVEDAAHRAGWTDATVSPEADVQGWRDVVASGEAVGRVREHNRMRFRRD</sequence>
<accession>A0A259TZI1</accession>
<comment type="caution">
    <text evidence="1">The sequence shown here is derived from an EMBL/GenBank/DDBJ whole genome shotgun (WGS) entry which is preliminary data.</text>
</comment>
<reference evidence="1 2" key="1">
    <citation type="submission" date="2016-11" db="EMBL/GenBank/DDBJ databases">
        <title>Study of marine rhodopsin-containing bacteria.</title>
        <authorList>
            <person name="Yoshizawa S."/>
            <person name="Kumagai Y."/>
            <person name="Kogure K."/>
        </authorList>
    </citation>
    <scope>NUCLEOTIDE SEQUENCE [LARGE SCALE GENOMIC DNA]</scope>
    <source>
        <strain evidence="1 2">SG-29</strain>
    </source>
</reference>
<protein>
    <submittedName>
        <fullName evidence="1">Uncharacterized protein</fullName>
    </submittedName>
</protein>
<dbReference type="RefSeq" id="WP_179271114.1">
    <property type="nucleotide sequence ID" value="NZ_MQWB01000001.1"/>
</dbReference>
<evidence type="ECO:0000313" key="1">
    <source>
        <dbReference type="EMBL" id="OZC03183.1"/>
    </source>
</evidence>
<dbReference type="InParanoid" id="A0A259TZI1"/>
<evidence type="ECO:0000313" key="2">
    <source>
        <dbReference type="Proteomes" id="UP000216446"/>
    </source>
</evidence>
<dbReference type="Proteomes" id="UP000216446">
    <property type="component" value="Unassembled WGS sequence"/>
</dbReference>